<comment type="caution">
    <text evidence="3">The sequence shown here is derived from an EMBL/GenBank/DDBJ whole genome shotgun (WGS) entry which is preliminary data.</text>
</comment>
<accession>A0A2P8E0A0</accession>
<keyword evidence="4" id="KW-1185">Reference proteome</keyword>
<dbReference type="SUPFAM" id="SSF53254">
    <property type="entry name" value="Phosphoglycerate mutase-like"/>
    <property type="match status" value="1"/>
</dbReference>
<dbReference type="SMART" id="SM00855">
    <property type="entry name" value="PGAM"/>
    <property type="match status" value="1"/>
</dbReference>
<dbReference type="InterPro" id="IPR013078">
    <property type="entry name" value="His_Pase_superF_clade-1"/>
</dbReference>
<dbReference type="GO" id="GO:0016791">
    <property type="term" value="F:phosphatase activity"/>
    <property type="evidence" value="ECO:0007669"/>
    <property type="project" value="TreeGrafter"/>
</dbReference>
<feature type="binding site" evidence="2">
    <location>
        <position position="61"/>
    </location>
    <ligand>
        <name>substrate</name>
    </ligand>
</feature>
<organism evidence="3 4">
    <name type="scientific">Haloactinopolyspora alba</name>
    <dbReference type="NCBI Taxonomy" id="648780"/>
    <lineage>
        <taxon>Bacteria</taxon>
        <taxon>Bacillati</taxon>
        <taxon>Actinomycetota</taxon>
        <taxon>Actinomycetes</taxon>
        <taxon>Jiangellales</taxon>
        <taxon>Jiangellaceae</taxon>
        <taxon>Haloactinopolyspora</taxon>
    </lineage>
</organism>
<dbReference type="Gene3D" id="3.40.50.1240">
    <property type="entry name" value="Phosphoglycerate mutase-like"/>
    <property type="match status" value="1"/>
</dbReference>
<evidence type="ECO:0000313" key="4">
    <source>
        <dbReference type="Proteomes" id="UP000243528"/>
    </source>
</evidence>
<evidence type="ECO:0000313" key="3">
    <source>
        <dbReference type="EMBL" id="PSL02837.1"/>
    </source>
</evidence>
<gene>
    <name evidence="3" type="ORF">CLV30_109145</name>
</gene>
<dbReference type="CDD" id="cd07067">
    <property type="entry name" value="HP_PGM_like"/>
    <property type="match status" value="1"/>
</dbReference>
<dbReference type="GO" id="GO:0005737">
    <property type="term" value="C:cytoplasm"/>
    <property type="evidence" value="ECO:0007669"/>
    <property type="project" value="TreeGrafter"/>
</dbReference>
<evidence type="ECO:0000256" key="1">
    <source>
        <dbReference type="PIRSR" id="PIRSR613078-1"/>
    </source>
</evidence>
<dbReference type="Proteomes" id="UP000243528">
    <property type="component" value="Unassembled WGS sequence"/>
</dbReference>
<feature type="binding site" evidence="2">
    <location>
        <begin position="85"/>
        <end position="88"/>
    </location>
    <ligand>
        <name>substrate</name>
    </ligand>
</feature>
<dbReference type="InterPro" id="IPR029033">
    <property type="entry name" value="His_PPase_superfam"/>
</dbReference>
<dbReference type="PANTHER" id="PTHR48100">
    <property type="entry name" value="BROAD-SPECIFICITY PHOSPHATASE YOR283W-RELATED"/>
    <property type="match status" value="1"/>
</dbReference>
<proteinExistence type="predicted"/>
<feature type="active site" description="Proton donor/acceptor" evidence="1">
    <location>
        <position position="85"/>
    </location>
</feature>
<protein>
    <submittedName>
        <fullName evidence="3">Putative phosphoglycerate mutase</fullName>
    </submittedName>
</protein>
<dbReference type="AlphaFoldDB" id="A0A2P8E0A0"/>
<dbReference type="InterPro" id="IPR050275">
    <property type="entry name" value="PGM_Phosphatase"/>
</dbReference>
<sequence length="216" mass="23423">MTAGTTVTLVRHGRTPWHEDNRYTGSSDIGIDDEGVRQAQVLAAWARRTGPSAVYASPMTRTRQTAAPVARALGLAVHTDARLREVDYGEAEGRTLAEMRVTHPRSVELFEHDAAAHHLPGGEHPEDAADRACTALREIAGRHSGENVLVVAHNTLIRLVVCAYVGIPLGMYRVALRAVTPTATTQLSFRPDGAVTLDHYNQKPSTPQEEIPGVQV</sequence>
<dbReference type="EMBL" id="PYGE01000009">
    <property type="protein sequence ID" value="PSL02837.1"/>
    <property type="molecule type" value="Genomic_DNA"/>
</dbReference>
<dbReference type="Pfam" id="PF00300">
    <property type="entry name" value="His_Phos_1"/>
    <property type="match status" value="1"/>
</dbReference>
<feature type="binding site" evidence="2">
    <location>
        <begin position="24"/>
        <end position="25"/>
    </location>
    <ligand>
        <name>substrate</name>
    </ligand>
</feature>
<dbReference type="RefSeq" id="WP_106537828.1">
    <property type="nucleotide sequence ID" value="NZ_PYGE01000009.1"/>
</dbReference>
<feature type="active site" description="Tele-phosphohistidine intermediate" evidence="1">
    <location>
        <position position="12"/>
    </location>
</feature>
<reference evidence="3 4" key="1">
    <citation type="submission" date="2018-03" db="EMBL/GenBank/DDBJ databases">
        <title>Genomic Encyclopedia of Archaeal and Bacterial Type Strains, Phase II (KMG-II): from individual species to whole genera.</title>
        <authorList>
            <person name="Goeker M."/>
        </authorList>
    </citation>
    <scope>NUCLEOTIDE SEQUENCE [LARGE SCALE GENOMIC DNA]</scope>
    <source>
        <strain evidence="3 4">DSM 45211</strain>
    </source>
</reference>
<dbReference type="OrthoDB" id="4120859at2"/>
<dbReference type="PANTHER" id="PTHR48100:SF1">
    <property type="entry name" value="HISTIDINE PHOSPHATASE FAMILY PROTEIN-RELATED"/>
    <property type="match status" value="1"/>
</dbReference>
<evidence type="ECO:0000256" key="2">
    <source>
        <dbReference type="PIRSR" id="PIRSR613078-2"/>
    </source>
</evidence>
<name>A0A2P8E0A0_9ACTN</name>